<feature type="compositionally biased region" description="Polar residues" evidence="2">
    <location>
        <begin position="1191"/>
        <end position="1208"/>
    </location>
</feature>
<feature type="region of interest" description="Disordered" evidence="2">
    <location>
        <begin position="1190"/>
        <end position="1259"/>
    </location>
</feature>
<evidence type="ECO:0000313" key="5">
    <source>
        <dbReference type="EMBL" id="GMF26116.1"/>
    </source>
</evidence>
<dbReference type="Pfam" id="PF24656">
    <property type="entry name" value="CEPT76_peptidase"/>
    <property type="match status" value="1"/>
</dbReference>
<dbReference type="Pfam" id="PF15625">
    <property type="entry name" value="CC2D2AN-C2"/>
    <property type="match status" value="1"/>
</dbReference>
<sequence length="1700" mass="191124">MKENDTPEESEGAATQMMKKKRPKSKRKELRLRSRRTPASPENNANGKSKDKQTKATSPVTRPQQRSEAAKRNLVEKQRKRHHTTTDQEAHTNNRFLRALSGQIAVPGTETPHDKKMSGVDDDDDNEDADTTTSLLNKKDAVVSINSAKGIIVTPATIQSGWFQRHSSSQAARQWTDQLKQQELAGMFVGEERKHILRLKHNTLDRLEERLNREFSKIPQRKRNANATQSDFLPEEKRKHKDRSLMEELLSPNPRSLEATEIIGDETTNDPASSPATKKSHDVQTKSNQDHNPHKLAMLELFVDRLVLDDHPSFALADRLAAQLRALYTAYARMQQLRPWQLALQRLDEVFTLSAGRLAMVSGSTSTAISADLPRRQAIEEVNQLLTDLEALSQLHNQLLGKTSELRDAGTRAGSVILLRVKQRQRRQPIDLSRVEAVLELLEADADNQQDENTKHNELQLSTEKLSERLSTISATSVQALQTVLQLESMGDGSHSNDASFWSPRFYIVLRVNGKIACTTKTRQWSRGETRFCEKLCFTLPFFPTSVCAEVYERRRFFRDELLSTNAVPVVVPGQNVSKLVPIRPHLSCWEDDNTDHLVPAASLTPSDEWYQFSCTTPIARSQWHLSFHNSPLFARSSRRTQGRLHLRASWVGDNTSSITQSRSSGTAYLPPKRPETAGGIQISLSAVQIVGKSTKRDSIHLSQYLCDSGFSSERDFLRLVDPKHVLIDPNDPDNVAIRRLQVYYAQQQQEAKAVKLGGREVFRTSNMSGPLAESGRGLTKRNRLLRLRDREFASRHGTSCCHAIASHESGKVEPPRWIPQHVVFDEPLPLLEHELLADERLLRLLRPELHAFDRRLLSEEAERADSSIVERHRVRQLIKLQDFRERVRQTQIVSSYNTDSNNQETRAGRSKPLAAIVQEKPLPLFPGTFEFPALKEFLAPRRRLRPRPKASAAVPTTQAAAHWPTTCTLYVQVQKAVNIPVRIKPPRNAAEAEEIATTGRRRRDTLHRTAKTPRMMAMPEANSNASDDVVETPRGGSTLEYESNVFVQISFQGKTRQTSCATVMGAVSKGDNGVGAHPMWMETISLPFHPPQDDWSPEGIESTQDIIRFNLFDQVTRPASSAAVDEDRQEGEERLGAQTRAIHRENCFLGSLEVPFLTLYRAGRLESTLRCEMPVEHLGYANLQVGSRHGATSSAAKTSTGPPSVASSDGEDGSPRQRRTRGISLSGPSQKRSSGSSRQPTSPRSPEASDIEGDDDDIEGLDVKQRSREATYLKVTLLLDPVLPMANLAPDHDEKEARISGGGNAQDNLLLAHAQRWATAARSSAPVSAARHRNYSVFVRNLSHGATFLPRFLRAQAPPPEIPSSLSAIVRYVSLIPFLNDWLAFDGDKDVWSTTEEFLKMGAGDHEEHAVLLANYFMWYDRHHRKKDKDQKPTWIYLVLGLAIPEGNIVYVLRRGVLWNASTGIGYAVSDPHCPLRDVSLVVSSKNIFANVQPLINSSGKRVGGSYELNWEIEKNPKCWKPFFTAKNISLPPSVQRREIKYSDTPPEFVEQVERELREALKLAVRRWRSTHFATSFNEAAGLQLREHLIVLEREANGQQSNLEASTLPSASFNNAQVSPRSNTRLKQKLKLKLALPTRRVHPGSSVLRELQRSKEVCGLPLHVSFTDIPRVLEVVENTVRIQSLRQCYGTIFFPGRLH</sequence>
<dbReference type="InterPro" id="IPR052434">
    <property type="entry name" value="Tectonic-like_complex_comp"/>
</dbReference>
<feature type="compositionally biased region" description="Acidic residues" evidence="2">
    <location>
        <begin position="1"/>
        <end position="11"/>
    </location>
</feature>
<comment type="caution">
    <text evidence="5">The sequence shown here is derived from an EMBL/GenBank/DDBJ whole genome shotgun (WGS) entry which is preliminary data.</text>
</comment>
<protein>
    <submittedName>
        <fullName evidence="5">Unnamed protein product</fullName>
    </submittedName>
</protein>
<proteinExistence type="predicted"/>
<evidence type="ECO:0000313" key="6">
    <source>
        <dbReference type="Proteomes" id="UP001165083"/>
    </source>
</evidence>
<dbReference type="InterPro" id="IPR028928">
    <property type="entry name" value="CC2D2AN-C2"/>
</dbReference>
<feature type="region of interest" description="Disordered" evidence="2">
    <location>
        <begin position="265"/>
        <end position="292"/>
    </location>
</feature>
<evidence type="ECO:0000256" key="2">
    <source>
        <dbReference type="SAM" id="MobiDB-lite"/>
    </source>
</evidence>
<dbReference type="PANTHER" id="PTHR20837">
    <property type="entry name" value="CENTROSOMAL PROTEIN-RELATED"/>
    <property type="match status" value="1"/>
</dbReference>
<feature type="region of interest" description="Disordered" evidence="2">
    <location>
        <begin position="1"/>
        <end position="131"/>
    </location>
</feature>
<feature type="compositionally biased region" description="Basic and acidic residues" evidence="2">
    <location>
        <begin position="68"/>
        <end position="77"/>
    </location>
</feature>
<gene>
    <name evidence="5" type="ORF">Plil01_001084500</name>
</gene>
<dbReference type="EMBL" id="BSXW01000586">
    <property type="protein sequence ID" value="GMF26116.1"/>
    <property type="molecule type" value="Genomic_DNA"/>
</dbReference>
<keyword evidence="1" id="KW-0175">Coiled coil</keyword>
<keyword evidence="6" id="KW-1185">Reference proteome</keyword>
<evidence type="ECO:0000256" key="1">
    <source>
        <dbReference type="SAM" id="Coils"/>
    </source>
</evidence>
<feature type="compositionally biased region" description="Basic and acidic residues" evidence="2">
    <location>
        <begin position="279"/>
        <end position="292"/>
    </location>
</feature>
<accession>A0A9W6U602</accession>
<feature type="compositionally biased region" description="Acidic residues" evidence="2">
    <location>
        <begin position="120"/>
        <end position="130"/>
    </location>
</feature>
<dbReference type="Proteomes" id="UP001165083">
    <property type="component" value="Unassembled WGS sequence"/>
</dbReference>
<organism evidence="5 6">
    <name type="scientific">Phytophthora lilii</name>
    <dbReference type="NCBI Taxonomy" id="2077276"/>
    <lineage>
        <taxon>Eukaryota</taxon>
        <taxon>Sar</taxon>
        <taxon>Stramenopiles</taxon>
        <taxon>Oomycota</taxon>
        <taxon>Peronosporomycetes</taxon>
        <taxon>Peronosporales</taxon>
        <taxon>Peronosporaceae</taxon>
        <taxon>Phytophthora</taxon>
    </lineage>
</organism>
<dbReference type="InterPro" id="IPR056290">
    <property type="entry name" value="CEPT76/DRC7_peptidase-like_dom"/>
</dbReference>
<dbReference type="PANTHER" id="PTHR20837:SF0">
    <property type="entry name" value="COILED-COIL AND C2 DOMAIN-CONTAINING PROTEIN 2A"/>
    <property type="match status" value="1"/>
</dbReference>
<feature type="compositionally biased region" description="Basic residues" evidence="2">
    <location>
        <begin position="18"/>
        <end position="36"/>
    </location>
</feature>
<feature type="domain" description="CEP76/DRC7 peptidase-like" evidence="4">
    <location>
        <begin position="1391"/>
        <end position="1524"/>
    </location>
</feature>
<evidence type="ECO:0000259" key="4">
    <source>
        <dbReference type="Pfam" id="PF24656"/>
    </source>
</evidence>
<feature type="compositionally biased region" description="Acidic residues" evidence="2">
    <location>
        <begin position="1250"/>
        <end position="1259"/>
    </location>
</feature>
<feature type="domain" description="CC2D2A N-terminal C2" evidence="3">
    <location>
        <begin position="505"/>
        <end position="656"/>
    </location>
</feature>
<feature type="coiled-coil region" evidence="1">
    <location>
        <begin position="432"/>
        <end position="459"/>
    </location>
</feature>
<reference evidence="5" key="1">
    <citation type="submission" date="2023-04" db="EMBL/GenBank/DDBJ databases">
        <title>Phytophthora lilii NBRC 32176.</title>
        <authorList>
            <person name="Ichikawa N."/>
            <person name="Sato H."/>
            <person name="Tonouchi N."/>
        </authorList>
    </citation>
    <scope>NUCLEOTIDE SEQUENCE</scope>
    <source>
        <strain evidence="5">NBRC 32176</strain>
    </source>
</reference>
<feature type="region of interest" description="Disordered" evidence="2">
    <location>
        <begin position="217"/>
        <end position="251"/>
    </location>
</feature>
<dbReference type="GO" id="GO:0035869">
    <property type="term" value="C:ciliary transition zone"/>
    <property type="evidence" value="ECO:0007669"/>
    <property type="project" value="TreeGrafter"/>
</dbReference>
<evidence type="ECO:0000259" key="3">
    <source>
        <dbReference type="Pfam" id="PF15625"/>
    </source>
</evidence>
<dbReference type="GO" id="GO:1904491">
    <property type="term" value="P:protein localization to ciliary transition zone"/>
    <property type="evidence" value="ECO:0007669"/>
    <property type="project" value="TreeGrafter"/>
</dbReference>
<dbReference type="GO" id="GO:1905515">
    <property type="term" value="P:non-motile cilium assembly"/>
    <property type="evidence" value="ECO:0007669"/>
    <property type="project" value="TreeGrafter"/>
</dbReference>
<dbReference type="OrthoDB" id="2162143at2759"/>
<feature type="compositionally biased region" description="Low complexity" evidence="2">
    <location>
        <begin position="1225"/>
        <end position="1241"/>
    </location>
</feature>
<feature type="compositionally biased region" description="Polar residues" evidence="2">
    <location>
        <begin position="55"/>
        <end position="67"/>
    </location>
</feature>
<name>A0A9W6U602_9STRA</name>